<protein>
    <submittedName>
        <fullName evidence="5">Helix-turn-helix domain-containing protein</fullName>
    </submittedName>
</protein>
<sequence length="217" mass="24524">MVLYAKFRIPADGFRIGRAFGQLPDVRVELDRIVPTTSSVIPFVWVQGADRSDVVRATRRDGAVEHIESINSEEGGWVLYRVVWNRSFRDTVVAIAESDVTLLSGEGTADDWWFEFRAANREPLSELHDYLRANGVEPTVVRVTEVDVDRKGNWDHLTESQVEALRLAHERGYFHEPRDVDLEALATEVGISRQAFSGRLRRGISSLVSETLVESTN</sequence>
<dbReference type="PANTHER" id="PTHR34236:SF1">
    <property type="entry name" value="DIMETHYL SULFOXIDE REDUCTASE TRANSCRIPTIONAL ACTIVATOR"/>
    <property type="match status" value="1"/>
</dbReference>
<dbReference type="Pfam" id="PF15915">
    <property type="entry name" value="BAT"/>
    <property type="match status" value="1"/>
</dbReference>
<gene>
    <name evidence="5" type="ORF">ACFPYI_13240</name>
</gene>
<evidence type="ECO:0000313" key="6">
    <source>
        <dbReference type="Proteomes" id="UP001596099"/>
    </source>
</evidence>
<dbReference type="InterPro" id="IPR007050">
    <property type="entry name" value="HTH_bacterioopsin"/>
</dbReference>
<dbReference type="EMBL" id="JBHSQH010000001">
    <property type="protein sequence ID" value="MFC5972299.1"/>
    <property type="molecule type" value="Genomic_DNA"/>
</dbReference>
<feature type="domain" description="HTH bat-type" evidence="3">
    <location>
        <begin position="157"/>
        <end position="208"/>
    </location>
</feature>
<keyword evidence="2" id="KW-0804">Transcription</keyword>
<dbReference type="Proteomes" id="UP001596099">
    <property type="component" value="Unassembled WGS sequence"/>
</dbReference>
<comment type="caution">
    <text evidence="5">The sequence shown here is derived from an EMBL/GenBank/DDBJ whole genome shotgun (WGS) entry which is preliminary data.</text>
</comment>
<organism evidence="5 6">
    <name type="scientific">Halomarina salina</name>
    <dbReference type="NCBI Taxonomy" id="1872699"/>
    <lineage>
        <taxon>Archaea</taxon>
        <taxon>Methanobacteriati</taxon>
        <taxon>Methanobacteriota</taxon>
        <taxon>Stenosarchaea group</taxon>
        <taxon>Halobacteria</taxon>
        <taxon>Halobacteriales</taxon>
        <taxon>Natronomonadaceae</taxon>
        <taxon>Halomarina</taxon>
    </lineage>
</organism>
<dbReference type="Pfam" id="PF04967">
    <property type="entry name" value="HTH_10"/>
    <property type="match status" value="1"/>
</dbReference>
<name>A0ABD5RPT1_9EURY</name>
<feature type="domain" description="Bacterioopsin transcriptional activator GAF and HTH associated" evidence="4">
    <location>
        <begin position="23"/>
        <end position="147"/>
    </location>
</feature>
<dbReference type="AlphaFoldDB" id="A0ABD5RPT1"/>
<dbReference type="InterPro" id="IPR031803">
    <property type="entry name" value="BAT_GAF/HTH-assoc"/>
</dbReference>
<dbReference type="RefSeq" id="WP_247415453.1">
    <property type="nucleotide sequence ID" value="NZ_JALLGW010000001.1"/>
</dbReference>
<evidence type="ECO:0000256" key="1">
    <source>
        <dbReference type="ARBA" id="ARBA00023015"/>
    </source>
</evidence>
<dbReference type="PANTHER" id="PTHR34236">
    <property type="entry name" value="DIMETHYL SULFOXIDE REDUCTASE TRANSCRIPTIONAL ACTIVATOR"/>
    <property type="match status" value="1"/>
</dbReference>
<evidence type="ECO:0000259" key="3">
    <source>
        <dbReference type="Pfam" id="PF04967"/>
    </source>
</evidence>
<reference evidence="5 6" key="1">
    <citation type="journal article" date="2019" name="Int. J. Syst. Evol. Microbiol.">
        <title>The Global Catalogue of Microorganisms (GCM) 10K type strain sequencing project: providing services to taxonomists for standard genome sequencing and annotation.</title>
        <authorList>
            <consortium name="The Broad Institute Genomics Platform"/>
            <consortium name="The Broad Institute Genome Sequencing Center for Infectious Disease"/>
            <person name="Wu L."/>
            <person name="Ma J."/>
        </authorList>
    </citation>
    <scope>NUCLEOTIDE SEQUENCE [LARGE SCALE GENOMIC DNA]</scope>
    <source>
        <strain evidence="5 6">CGMCC 1.12543</strain>
    </source>
</reference>
<accession>A0ABD5RPT1</accession>
<keyword evidence="1" id="KW-0805">Transcription regulation</keyword>
<evidence type="ECO:0000259" key="4">
    <source>
        <dbReference type="Pfam" id="PF15915"/>
    </source>
</evidence>
<evidence type="ECO:0000256" key="2">
    <source>
        <dbReference type="ARBA" id="ARBA00023163"/>
    </source>
</evidence>
<keyword evidence="6" id="KW-1185">Reference proteome</keyword>
<proteinExistence type="predicted"/>
<evidence type="ECO:0000313" key="5">
    <source>
        <dbReference type="EMBL" id="MFC5972299.1"/>
    </source>
</evidence>